<dbReference type="PANTHER" id="PTHR43792:SF8">
    <property type="entry name" value="[RIBOSOMAL PROTEIN US5]-ALANINE N-ACETYLTRANSFERASE"/>
    <property type="match status" value="1"/>
</dbReference>
<dbReference type="EMBL" id="JAESVB010000011">
    <property type="protein sequence ID" value="MCB8877184.1"/>
    <property type="molecule type" value="Genomic_DNA"/>
</dbReference>
<proteinExistence type="inferred from homology"/>
<evidence type="ECO:0000256" key="3">
    <source>
        <dbReference type="ARBA" id="ARBA00038502"/>
    </source>
</evidence>
<dbReference type="PROSITE" id="PS51186">
    <property type="entry name" value="GNAT"/>
    <property type="match status" value="1"/>
</dbReference>
<evidence type="ECO:0000256" key="2">
    <source>
        <dbReference type="ARBA" id="ARBA00023315"/>
    </source>
</evidence>
<evidence type="ECO:0000259" key="4">
    <source>
        <dbReference type="PROSITE" id="PS51186"/>
    </source>
</evidence>
<organism evidence="5 6">
    <name type="scientific">Acidisoma silvae</name>
    <dbReference type="NCBI Taxonomy" id="2802396"/>
    <lineage>
        <taxon>Bacteria</taxon>
        <taxon>Pseudomonadati</taxon>
        <taxon>Pseudomonadota</taxon>
        <taxon>Alphaproteobacteria</taxon>
        <taxon>Acetobacterales</taxon>
        <taxon>Acidocellaceae</taxon>
        <taxon>Acidisoma</taxon>
    </lineage>
</organism>
<dbReference type="SUPFAM" id="SSF55729">
    <property type="entry name" value="Acyl-CoA N-acyltransferases (Nat)"/>
    <property type="match status" value="1"/>
</dbReference>
<dbReference type="Gene3D" id="3.40.630.30">
    <property type="match status" value="1"/>
</dbReference>
<sequence length="165" mass="17658">MRLDHLPALATKRLALRPLVLADADAFRAMTDHPAVTAAVHFLASPFTLAAAEGLIAGDGDGRDCFWGVWRQGGNDLLGTIGTHLRGTAEIEIGYWFAPASQGQGIATEAAGAILAALHDAYPDCIVYAECRPDNEPSWRLLQRLGFRHHGVAGARPGRARLVLL</sequence>
<evidence type="ECO:0000256" key="1">
    <source>
        <dbReference type="ARBA" id="ARBA00022679"/>
    </source>
</evidence>
<keyword evidence="2" id="KW-0012">Acyltransferase</keyword>
<evidence type="ECO:0000313" key="5">
    <source>
        <dbReference type="EMBL" id="MCB8877184.1"/>
    </source>
</evidence>
<accession>A0A964E0I1</accession>
<dbReference type="InterPro" id="IPR016181">
    <property type="entry name" value="Acyl_CoA_acyltransferase"/>
</dbReference>
<keyword evidence="6" id="KW-1185">Reference proteome</keyword>
<keyword evidence="1" id="KW-0808">Transferase</keyword>
<feature type="domain" description="N-acetyltransferase" evidence="4">
    <location>
        <begin position="14"/>
        <end position="165"/>
    </location>
</feature>
<name>A0A964E0I1_9PROT</name>
<dbReference type="Proteomes" id="UP000708298">
    <property type="component" value="Unassembled WGS sequence"/>
</dbReference>
<dbReference type="Pfam" id="PF13302">
    <property type="entry name" value="Acetyltransf_3"/>
    <property type="match status" value="1"/>
</dbReference>
<dbReference type="RefSeq" id="WP_227322839.1">
    <property type="nucleotide sequence ID" value="NZ_JAESVB010000011.1"/>
</dbReference>
<protein>
    <submittedName>
        <fullName evidence="5">GNAT family N-acetyltransferase</fullName>
    </submittedName>
</protein>
<gene>
    <name evidence="5" type="ORF">ASILVAE211_18455</name>
</gene>
<dbReference type="AlphaFoldDB" id="A0A964E0I1"/>
<dbReference type="PANTHER" id="PTHR43792">
    <property type="entry name" value="GNAT FAMILY, PUTATIVE (AFU_ORTHOLOGUE AFUA_3G00765)-RELATED-RELATED"/>
    <property type="match status" value="1"/>
</dbReference>
<reference evidence="5" key="1">
    <citation type="journal article" date="2021" name="Microorganisms">
        <title>Acidisoma silvae sp. nov. and Acidisomacellulosilytica sp. nov., Two Acidophilic Bacteria Isolated from Decaying Wood, Hydrolyzing Cellulose and Producing Poly-3-hydroxybutyrate.</title>
        <authorList>
            <person name="Mieszkin S."/>
            <person name="Pouder E."/>
            <person name="Uroz S."/>
            <person name="Simon-Colin C."/>
            <person name="Alain K."/>
        </authorList>
    </citation>
    <scope>NUCLEOTIDE SEQUENCE</scope>
    <source>
        <strain evidence="5">HW T2.11</strain>
    </source>
</reference>
<dbReference type="InterPro" id="IPR000182">
    <property type="entry name" value="GNAT_dom"/>
</dbReference>
<evidence type="ECO:0000313" key="6">
    <source>
        <dbReference type="Proteomes" id="UP000708298"/>
    </source>
</evidence>
<dbReference type="GO" id="GO:0016747">
    <property type="term" value="F:acyltransferase activity, transferring groups other than amino-acyl groups"/>
    <property type="evidence" value="ECO:0007669"/>
    <property type="project" value="InterPro"/>
</dbReference>
<comment type="similarity">
    <text evidence="3">Belongs to the acetyltransferase family. RimJ subfamily.</text>
</comment>
<dbReference type="InterPro" id="IPR051531">
    <property type="entry name" value="N-acetyltransferase"/>
</dbReference>
<comment type="caution">
    <text evidence="5">The sequence shown here is derived from an EMBL/GenBank/DDBJ whole genome shotgun (WGS) entry which is preliminary data.</text>
</comment>
<reference evidence="5" key="2">
    <citation type="submission" date="2021-01" db="EMBL/GenBank/DDBJ databases">
        <authorList>
            <person name="Mieszkin S."/>
            <person name="Pouder E."/>
            <person name="Alain K."/>
        </authorList>
    </citation>
    <scope>NUCLEOTIDE SEQUENCE</scope>
    <source>
        <strain evidence="5">HW T2.11</strain>
    </source>
</reference>